<dbReference type="GO" id="GO:1990431">
    <property type="term" value="P:priRNA 3'-end processing"/>
    <property type="evidence" value="ECO:0007669"/>
    <property type="project" value="TreeGrafter"/>
</dbReference>
<dbReference type="SUPFAM" id="SSF53098">
    <property type="entry name" value="Ribonuclease H-like"/>
    <property type="match status" value="1"/>
</dbReference>
<name>A0A9P0M6I6_ACAOB</name>
<evidence type="ECO:0000256" key="1">
    <source>
        <dbReference type="ARBA" id="ARBA00008372"/>
    </source>
</evidence>
<dbReference type="Gene3D" id="3.30.420.10">
    <property type="entry name" value="Ribonuclease H-like superfamily/Ribonuclease H"/>
    <property type="match status" value="2"/>
</dbReference>
<dbReference type="GO" id="GO:1990432">
    <property type="term" value="P:siRNA 3'-end processing"/>
    <property type="evidence" value="ECO:0007669"/>
    <property type="project" value="TreeGrafter"/>
</dbReference>
<dbReference type="GO" id="GO:0000175">
    <property type="term" value="F:3'-5'-RNA exonuclease activity"/>
    <property type="evidence" value="ECO:0007669"/>
    <property type="project" value="TreeGrafter"/>
</dbReference>
<organism evidence="3 4">
    <name type="scientific">Acanthoscelides obtectus</name>
    <name type="common">Bean weevil</name>
    <name type="synonym">Bruchus obtectus</name>
    <dbReference type="NCBI Taxonomy" id="200917"/>
    <lineage>
        <taxon>Eukaryota</taxon>
        <taxon>Metazoa</taxon>
        <taxon>Ecdysozoa</taxon>
        <taxon>Arthropoda</taxon>
        <taxon>Hexapoda</taxon>
        <taxon>Insecta</taxon>
        <taxon>Pterygota</taxon>
        <taxon>Neoptera</taxon>
        <taxon>Endopterygota</taxon>
        <taxon>Coleoptera</taxon>
        <taxon>Polyphaga</taxon>
        <taxon>Cucujiformia</taxon>
        <taxon>Chrysomeloidea</taxon>
        <taxon>Chrysomelidae</taxon>
        <taxon>Bruchinae</taxon>
        <taxon>Bruchini</taxon>
        <taxon>Acanthoscelides</taxon>
    </lineage>
</organism>
<dbReference type="PANTHER" id="PTHR15092:SF44">
    <property type="entry name" value="POLY(A)-SPECIFIC RIBONUCLEASE PARN"/>
    <property type="match status" value="1"/>
</dbReference>
<feature type="transmembrane region" description="Helical" evidence="2">
    <location>
        <begin position="534"/>
        <end position="553"/>
    </location>
</feature>
<dbReference type="InterPro" id="IPR051181">
    <property type="entry name" value="CAF1_poly(A)_ribonucleases"/>
</dbReference>
<comment type="caution">
    <text evidence="3">The sequence shown here is derived from an EMBL/GenBank/DDBJ whole genome shotgun (WGS) entry which is preliminary data.</text>
</comment>
<dbReference type="Pfam" id="PF04857">
    <property type="entry name" value="CAF1"/>
    <property type="match status" value="1"/>
</dbReference>
<dbReference type="Proteomes" id="UP001152888">
    <property type="component" value="Unassembled WGS sequence"/>
</dbReference>
<dbReference type="InterPro" id="IPR006941">
    <property type="entry name" value="RNase_CAF1"/>
</dbReference>
<dbReference type="EMBL" id="CAKOFQ010007789">
    <property type="protein sequence ID" value="CAH2008177.1"/>
    <property type="molecule type" value="Genomic_DNA"/>
</dbReference>
<reference evidence="3" key="1">
    <citation type="submission" date="2022-03" db="EMBL/GenBank/DDBJ databases">
        <authorList>
            <person name="Sayadi A."/>
        </authorList>
    </citation>
    <scope>NUCLEOTIDE SEQUENCE</scope>
</reference>
<accession>A0A9P0M6I6</accession>
<dbReference type="Gene3D" id="3.30.70.330">
    <property type="match status" value="1"/>
</dbReference>
<dbReference type="InterPro" id="IPR036397">
    <property type="entry name" value="RNaseH_sf"/>
</dbReference>
<proteinExistence type="inferred from homology"/>
<dbReference type="InterPro" id="IPR012337">
    <property type="entry name" value="RNaseH-like_sf"/>
</dbReference>
<dbReference type="GO" id="GO:0005634">
    <property type="term" value="C:nucleus"/>
    <property type="evidence" value="ECO:0007669"/>
    <property type="project" value="TreeGrafter"/>
</dbReference>
<protein>
    <submittedName>
        <fullName evidence="3">Uncharacterized protein</fullName>
    </submittedName>
</protein>
<keyword evidence="2" id="KW-1133">Transmembrane helix</keyword>
<comment type="similarity">
    <text evidence="1">Belongs to the CAF1 family.</text>
</comment>
<keyword evidence="2" id="KW-0472">Membrane</keyword>
<dbReference type="GO" id="GO:0003723">
    <property type="term" value="F:RNA binding"/>
    <property type="evidence" value="ECO:0007669"/>
    <property type="project" value="TreeGrafter"/>
</dbReference>
<gene>
    <name evidence="3" type="ORF">ACAOBT_LOCUS30072</name>
</gene>
<evidence type="ECO:0000313" key="4">
    <source>
        <dbReference type="Proteomes" id="UP001152888"/>
    </source>
</evidence>
<evidence type="ECO:0000313" key="3">
    <source>
        <dbReference type="EMBL" id="CAH2008177.1"/>
    </source>
</evidence>
<dbReference type="GO" id="GO:0000289">
    <property type="term" value="P:nuclear-transcribed mRNA poly(A) tail shortening"/>
    <property type="evidence" value="ECO:0007669"/>
    <property type="project" value="TreeGrafter"/>
</dbReference>
<evidence type="ECO:0000256" key="2">
    <source>
        <dbReference type="SAM" id="Phobius"/>
    </source>
</evidence>
<keyword evidence="2" id="KW-0812">Transmembrane</keyword>
<dbReference type="InterPro" id="IPR012677">
    <property type="entry name" value="Nucleotide-bd_a/b_plait_sf"/>
</dbReference>
<dbReference type="OrthoDB" id="414075at2759"/>
<sequence length="576" mass="66572">MTAKCRRPCALCMQCFYPVFCYFPATADESQQTQFFLKVRSVIFLDRASVTEKVNNFCRVYTLKKSNYVNLFDEASERYMKIKKNLEHVIPVQVGLTTFSFNADSGSYLGTVYNFFIIPASFPTLQNVFCFQSGTLEFLRLHGFDFNKLMYQGIPYMNSAQEAELRRKLLNNEITEVLSSFKPELETVFDNECEAIKKWYHNAKEGDHLSLEKIYDKYKNNIDVLYFVQKGLRAKFKNTWTSIDSKEFVLKKVTSEELKLLKTERSLEEEQLDELLGFTKLFRLITNSRKPLVGHNLLLDIALMINSFECPLPASYNKFKKLTNTLFPAIYDTKVLCYEMKNLIPEEKRWNDKGLQSIFEYFKDGVGRHVVLNSPAIEMDHEGEYGKYHEAGWDSFCAGYVFIRLAYLNVYDKFPKSKKFVSAELIGGLSEWKNRVNVIRASISSIKLDGEDPKSTRPPFLVVEFTKNVPVDLNKVTAALSSFGFIEVKKLPYQNRRAIVAVDNFGNARRILNNFKSHNEIRVQHYNALKHSSVIRAFILGGLALSGTVMFMMMRSVIKRPARDENRGDMTRYDGC</sequence>
<dbReference type="PANTHER" id="PTHR15092">
    <property type="entry name" value="POLY A -SPECIFIC RIBONUCLEASE/TARGET OF EGR1, MEMBER 1"/>
    <property type="match status" value="1"/>
</dbReference>
<keyword evidence="4" id="KW-1185">Reference proteome</keyword>
<dbReference type="AlphaFoldDB" id="A0A9P0M6I6"/>